<name>A0ABU7UX54_9GAMM</name>
<comment type="caution">
    <text evidence="1">The sequence shown here is derived from an EMBL/GenBank/DDBJ whole genome shotgun (WGS) entry which is preliminary data.</text>
</comment>
<dbReference type="RefSeq" id="WP_331690162.1">
    <property type="nucleotide sequence ID" value="NZ_JAZHBN010000008.1"/>
</dbReference>
<dbReference type="EMBL" id="JAZHBO010000001">
    <property type="protein sequence ID" value="MEF2155109.1"/>
    <property type="molecule type" value="Genomic_DNA"/>
</dbReference>
<protein>
    <submittedName>
        <fullName evidence="1">AlpA family phage regulatory protein</fullName>
    </submittedName>
</protein>
<gene>
    <name evidence="1" type="ORF">V3390_02530</name>
</gene>
<evidence type="ECO:0000313" key="2">
    <source>
        <dbReference type="Proteomes" id="UP001356170"/>
    </source>
</evidence>
<proteinExistence type="predicted"/>
<accession>A0ABU7UX54</accession>
<dbReference type="InterPro" id="IPR010260">
    <property type="entry name" value="AlpA"/>
</dbReference>
<organism evidence="1 2">
    <name type="scientific">Aquilutibacter rugosus</name>
    <dbReference type="NCBI Taxonomy" id="3115820"/>
    <lineage>
        <taxon>Bacteria</taxon>
        <taxon>Pseudomonadati</taxon>
        <taxon>Pseudomonadota</taxon>
        <taxon>Gammaproteobacteria</taxon>
        <taxon>Lysobacterales</taxon>
        <taxon>Lysobacteraceae</taxon>
        <taxon>Aquilutibacter</taxon>
    </lineage>
</organism>
<dbReference type="Pfam" id="PF05930">
    <property type="entry name" value="Phage_AlpA"/>
    <property type="match status" value="1"/>
</dbReference>
<dbReference type="Proteomes" id="UP001356170">
    <property type="component" value="Unassembled WGS sequence"/>
</dbReference>
<dbReference type="Gene3D" id="1.10.238.160">
    <property type="match status" value="1"/>
</dbReference>
<evidence type="ECO:0000313" key="1">
    <source>
        <dbReference type="EMBL" id="MEF2155109.1"/>
    </source>
</evidence>
<sequence length="68" mass="7739">MHPIDPVLKLKDVCPMIKRSASAINRDRRLGTFPAPLRLGARSVGWRTSDIQQWIADRERVTNARGRS</sequence>
<keyword evidence="2" id="KW-1185">Reference proteome</keyword>
<reference evidence="1 2" key="1">
    <citation type="submission" date="2024-01" db="EMBL/GenBank/DDBJ databases">
        <title>Novel species of the genus Luteimonas isolated from rivers.</title>
        <authorList>
            <person name="Lu H."/>
        </authorList>
    </citation>
    <scope>NUCLEOTIDE SEQUENCE [LARGE SCALE GENOMIC DNA]</scope>
    <source>
        <strain evidence="1 2">FXH3W</strain>
    </source>
</reference>